<dbReference type="GeneTree" id="ENSGT01140000284607"/>
<protein>
    <submittedName>
        <fullName evidence="2">Uncharacterized protein</fullName>
    </submittedName>
</protein>
<organism evidence="2 3">
    <name type="scientific">Podarcis muralis</name>
    <name type="common">Wall lizard</name>
    <name type="synonym">Lacerta muralis</name>
    <dbReference type="NCBI Taxonomy" id="64176"/>
    <lineage>
        <taxon>Eukaryota</taxon>
        <taxon>Metazoa</taxon>
        <taxon>Chordata</taxon>
        <taxon>Craniata</taxon>
        <taxon>Vertebrata</taxon>
        <taxon>Euteleostomi</taxon>
        <taxon>Lepidosauria</taxon>
        <taxon>Squamata</taxon>
        <taxon>Bifurcata</taxon>
        <taxon>Unidentata</taxon>
        <taxon>Episquamata</taxon>
        <taxon>Laterata</taxon>
        <taxon>Lacertibaenia</taxon>
        <taxon>Lacertidae</taxon>
        <taxon>Podarcis</taxon>
    </lineage>
</organism>
<dbReference type="Proteomes" id="UP000472272">
    <property type="component" value="Chromosome 9"/>
</dbReference>
<dbReference type="Ensembl" id="ENSPMRT00000020185.1">
    <property type="protein sequence ID" value="ENSPMRP00000019010.1"/>
    <property type="gene ID" value="ENSPMRG00000012414.1"/>
</dbReference>
<evidence type="ECO:0000313" key="2">
    <source>
        <dbReference type="Ensembl" id="ENSPMRP00000019010.1"/>
    </source>
</evidence>
<evidence type="ECO:0000256" key="1">
    <source>
        <dbReference type="SAM" id="MobiDB-lite"/>
    </source>
</evidence>
<proteinExistence type="predicted"/>
<reference evidence="2" key="3">
    <citation type="submission" date="2025-09" db="UniProtKB">
        <authorList>
            <consortium name="Ensembl"/>
        </authorList>
    </citation>
    <scope>IDENTIFICATION</scope>
</reference>
<accession>A0A670J490</accession>
<reference evidence="2 3" key="1">
    <citation type="journal article" date="2019" name="Proc. Natl. Acad. Sci. U.S.A.">
        <title>Regulatory changes in pterin and carotenoid genes underlie balanced color polymorphisms in the wall lizard.</title>
        <authorList>
            <person name="Andrade P."/>
            <person name="Pinho C."/>
            <person name="Perez I de Lanuza G."/>
            <person name="Afonso S."/>
            <person name="Brejcha J."/>
            <person name="Rubin C.J."/>
            <person name="Wallerman O."/>
            <person name="Pereira P."/>
            <person name="Sabatino S.J."/>
            <person name="Bellati A."/>
            <person name="Pellitteri-Rosa D."/>
            <person name="Bosakova Z."/>
            <person name="Bunikis I."/>
            <person name="Carretero M.A."/>
            <person name="Feiner N."/>
            <person name="Marsik P."/>
            <person name="Pauperio F."/>
            <person name="Salvi D."/>
            <person name="Soler L."/>
            <person name="While G.M."/>
            <person name="Uller T."/>
            <person name="Font E."/>
            <person name="Andersson L."/>
            <person name="Carneiro M."/>
        </authorList>
    </citation>
    <scope>NUCLEOTIDE SEQUENCE</scope>
</reference>
<sequence length="121" mass="13470">GKDGGYQHEFGQTAGGSGRQECLACSGPWGHEDDVATAEERESLLEVVMNQNVSLAGFRVPEDALAYSSCHLIFKDNKYRLTDMSHLGCHVHITKWLHGSPVQVPKEVDDSRRKLEMEKQS</sequence>
<name>A0A670J490_PODMU</name>
<feature type="region of interest" description="Disordered" evidence="1">
    <location>
        <begin position="1"/>
        <end position="20"/>
    </location>
</feature>
<reference evidence="2" key="2">
    <citation type="submission" date="2025-08" db="UniProtKB">
        <authorList>
            <consortium name="Ensembl"/>
        </authorList>
    </citation>
    <scope>IDENTIFICATION</scope>
</reference>
<evidence type="ECO:0000313" key="3">
    <source>
        <dbReference type="Proteomes" id="UP000472272"/>
    </source>
</evidence>
<dbReference type="AlphaFoldDB" id="A0A670J490"/>
<keyword evidence="3" id="KW-1185">Reference proteome</keyword>